<dbReference type="OrthoDB" id="3044247at2759"/>
<comment type="caution">
    <text evidence="2">The sequence shown here is derived from an EMBL/GenBank/DDBJ whole genome shotgun (WGS) entry which is preliminary data.</text>
</comment>
<protein>
    <submittedName>
        <fullName evidence="2">Uncharacterized protein</fullName>
    </submittedName>
</protein>
<evidence type="ECO:0000256" key="1">
    <source>
        <dbReference type="SAM" id="MobiDB-lite"/>
    </source>
</evidence>
<evidence type="ECO:0000313" key="2">
    <source>
        <dbReference type="EMBL" id="KAF7353768.1"/>
    </source>
</evidence>
<feature type="compositionally biased region" description="Basic and acidic residues" evidence="1">
    <location>
        <begin position="246"/>
        <end position="256"/>
    </location>
</feature>
<dbReference type="AlphaFoldDB" id="A0A8H6Y5Q6"/>
<gene>
    <name evidence="2" type="ORF">MVEN_01062200</name>
</gene>
<accession>A0A8H6Y5Q6</accession>
<evidence type="ECO:0000313" key="3">
    <source>
        <dbReference type="Proteomes" id="UP000620124"/>
    </source>
</evidence>
<proteinExistence type="predicted"/>
<keyword evidence="3" id="KW-1185">Reference proteome</keyword>
<reference evidence="2" key="1">
    <citation type="submission" date="2020-05" db="EMBL/GenBank/DDBJ databases">
        <title>Mycena genomes resolve the evolution of fungal bioluminescence.</title>
        <authorList>
            <person name="Tsai I.J."/>
        </authorList>
    </citation>
    <scope>NUCLEOTIDE SEQUENCE</scope>
    <source>
        <strain evidence="2">CCC161011</strain>
    </source>
</reference>
<dbReference type="EMBL" id="JACAZI010000008">
    <property type="protein sequence ID" value="KAF7353768.1"/>
    <property type="molecule type" value="Genomic_DNA"/>
</dbReference>
<sequence>MDFVAHRGVELRLETSNREPIILSDPEVDGRKISAVAEIEENKCYVARWKTTTDIAMNFKCELFVSGVDACAMHFYMEAENKRTQARTSRDRLEPPFSKCSMLRARDKESVRLEIRRFVGKNPGLCLVDIIDNARPYITLEIVFKTFSKQMAGLKRTHTDAFARGSRPANTLAKLPKTMRALESDSEEDDDDAFVFKTFPRQMASSKRTRTDEFAGSRGLRPANALIKLPKTRRKLESDSEEDVGDTLRRTRRPLESDSEDVDDTLRELEEALKAAQKAEQEAIDAVKAKLAATKKRTDLLKKLL</sequence>
<organism evidence="2 3">
    <name type="scientific">Mycena venus</name>
    <dbReference type="NCBI Taxonomy" id="2733690"/>
    <lineage>
        <taxon>Eukaryota</taxon>
        <taxon>Fungi</taxon>
        <taxon>Dikarya</taxon>
        <taxon>Basidiomycota</taxon>
        <taxon>Agaricomycotina</taxon>
        <taxon>Agaricomycetes</taxon>
        <taxon>Agaricomycetidae</taxon>
        <taxon>Agaricales</taxon>
        <taxon>Marasmiineae</taxon>
        <taxon>Mycenaceae</taxon>
        <taxon>Mycena</taxon>
    </lineage>
</organism>
<name>A0A8H6Y5Q6_9AGAR</name>
<dbReference type="Proteomes" id="UP000620124">
    <property type="component" value="Unassembled WGS sequence"/>
</dbReference>
<feature type="region of interest" description="Disordered" evidence="1">
    <location>
        <begin position="231"/>
        <end position="263"/>
    </location>
</feature>